<dbReference type="GO" id="GO:0000287">
    <property type="term" value="F:magnesium ion binding"/>
    <property type="evidence" value="ECO:0007669"/>
    <property type="project" value="UniProtKB-UniRule"/>
</dbReference>
<evidence type="ECO:0000256" key="2">
    <source>
        <dbReference type="ARBA" id="ARBA00006997"/>
    </source>
</evidence>
<keyword evidence="8 11" id="KW-0067">ATP-binding</keyword>
<keyword evidence="5 11" id="KW-0808">Transferase</keyword>
<keyword evidence="4 11" id="KW-0028">Amino-acid biosynthesis</keyword>
<dbReference type="PRINTS" id="PR01100">
    <property type="entry name" value="SHIKIMTKNASE"/>
</dbReference>
<dbReference type="PANTHER" id="PTHR21087">
    <property type="entry name" value="SHIKIMATE KINASE"/>
    <property type="match status" value="1"/>
</dbReference>
<feature type="binding site" evidence="11">
    <location>
        <position position="150"/>
    </location>
    <ligand>
        <name>substrate</name>
    </ligand>
</feature>
<feature type="binding site" evidence="11">
    <location>
        <position position="93"/>
    </location>
    <ligand>
        <name>substrate</name>
    </ligand>
</feature>
<gene>
    <name evidence="11" type="primary">aroK</name>
    <name evidence="12" type="ORF">P8935_09645</name>
</gene>
<comment type="caution">
    <text evidence="11">Lacks conserved residue(s) required for the propagation of feature annotation.</text>
</comment>
<name>A0AAU7DQI0_9BACT</name>
<keyword evidence="11" id="KW-0963">Cytoplasm</keyword>
<dbReference type="PANTHER" id="PTHR21087:SF16">
    <property type="entry name" value="SHIKIMATE KINASE 1, CHLOROPLASTIC"/>
    <property type="match status" value="1"/>
</dbReference>
<evidence type="ECO:0000256" key="5">
    <source>
        <dbReference type="ARBA" id="ARBA00022679"/>
    </source>
</evidence>
<comment type="pathway">
    <text evidence="1 11">Metabolic intermediate biosynthesis; chorismate biosynthesis; chorismate from D-erythrose 4-phosphate and phosphoenolpyruvate: step 5/7.</text>
</comment>
<evidence type="ECO:0000256" key="3">
    <source>
        <dbReference type="ARBA" id="ARBA00012154"/>
    </source>
</evidence>
<dbReference type="InterPro" id="IPR045990">
    <property type="entry name" value="DUF5946"/>
</dbReference>
<evidence type="ECO:0000256" key="1">
    <source>
        <dbReference type="ARBA" id="ARBA00004842"/>
    </source>
</evidence>
<keyword evidence="11" id="KW-0460">Magnesium</keyword>
<accession>A0AAU7DQI0</accession>
<dbReference type="PROSITE" id="PS01128">
    <property type="entry name" value="SHIKIMATE_KINASE"/>
    <property type="match status" value="1"/>
</dbReference>
<keyword evidence="9 11" id="KW-0057">Aromatic amino acid biosynthesis</keyword>
<dbReference type="GO" id="GO:0005524">
    <property type="term" value="F:ATP binding"/>
    <property type="evidence" value="ECO:0007669"/>
    <property type="project" value="UniProtKB-UniRule"/>
</dbReference>
<feature type="binding site" evidence="11">
    <location>
        <begin position="25"/>
        <end position="30"/>
    </location>
    <ligand>
        <name>ATP</name>
        <dbReference type="ChEBI" id="CHEBI:30616"/>
    </ligand>
</feature>
<dbReference type="InterPro" id="IPR031322">
    <property type="entry name" value="Shikimate/glucono_kinase"/>
</dbReference>
<dbReference type="Gene3D" id="3.40.50.300">
    <property type="entry name" value="P-loop containing nucleotide triphosphate hydrolases"/>
    <property type="match status" value="1"/>
</dbReference>
<evidence type="ECO:0000256" key="7">
    <source>
        <dbReference type="ARBA" id="ARBA00022777"/>
    </source>
</evidence>
<dbReference type="InterPro" id="IPR000623">
    <property type="entry name" value="Shikimate_kinase/TSH1"/>
</dbReference>
<dbReference type="Pfam" id="PF01202">
    <property type="entry name" value="SKI"/>
    <property type="match status" value="1"/>
</dbReference>
<evidence type="ECO:0000256" key="4">
    <source>
        <dbReference type="ARBA" id="ARBA00022605"/>
    </source>
</evidence>
<keyword evidence="7 11" id="KW-0418">Kinase</keyword>
<evidence type="ECO:0000256" key="11">
    <source>
        <dbReference type="HAMAP-Rule" id="MF_00109"/>
    </source>
</evidence>
<dbReference type="GO" id="GO:0009423">
    <property type="term" value="P:chorismate biosynthetic process"/>
    <property type="evidence" value="ECO:0007669"/>
    <property type="project" value="UniProtKB-UniRule"/>
</dbReference>
<evidence type="ECO:0000256" key="6">
    <source>
        <dbReference type="ARBA" id="ARBA00022741"/>
    </source>
</evidence>
<protein>
    <recommendedName>
        <fullName evidence="3 11">Shikimate kinase</fullName>
        <shortName evidence="11">SK</shortName>
        <ecNumber evidence="3 11">2.7.1.71</ecNumber>
    </recommendedName>
</protein>
<comment type="catalytic activity">
    <reaction evidence="10 11">
        <text>shikimate + ATP = 3-phosphoshikimate + ADP + H(+)</text>
        <dbReference type="Rhea" id="RHEA:13121"/>
        <dbReference type="ChEBI" id="CHEBI:15378"/>
        <dbReference type="ChEBI" id="CHEBI:30616"/>
        <dbReference type="ChEBI" id="CHEBI:36208"/>
        <dbReference type="ChEBI" id="CHEBI:145989"/>
        <dbReference type="ChEBI" id="CHEBI:456216"/>
        <dbReference type="EC" id="2.7.1.71"/>
    </reaction>
</comment>
<dbReference type="EMBL" id="CP121196">
    <property type="protein sequence ID" value="XBH19566.1"/>
    <property type="molecule type" value="Genomic_DNA"/>
</dbReference>
<dbReference type="HAMAP" id="MF_00109">
    <property type="entry name" value="Shikimate_kinase"/>
    <property type="match status" value="1"/>
</dbReference>
<organism evidence="12">
    <name type="scientific">Telmatobacter sp. DSM 110680</name>
    <dbReference type="NCBI Taxonomy" id="3036704"/>
    <lineage>
        <taxon>Bacteria</taxon>
        <taxon>Pseudomonadati</taxon>
        <taxon>Acidobacteriota</taxon>
        <taxon>Terriglobia</taxon>
        <taxon>Terriglobales</taxon>
        <taxon>Acidobacteriaceae</taxon>
        <taxon>Telmatobacter</taxon>
    </lineage>
</organism>
<dbReference type="CDD" id="cd00464">
    <property type="entry name" value="SK"/>
    <property type="match status" value="1"/>
</dbReference>
<dbReference type="GO" id="GO:0005829">
    <property type="term" value="C:cytosol"/>
    <property type="evidence" value="ECO:0007669"/>
    <property type="project" value="TreeGrafter"/>
</dbReference>
<reference evidence="12" key="1">
    <citation type="submission" date="2023-03" db="EMBL/GenBank/DDBJ databases">
        <title>Edaphobacter sp.</title>
        <authorList>
            <person name="Huber K.J."/>
            <person name="Papendorf J."/>
            <person name="Pilke C."/>
            <person name="Bunk B."/>
            <person name="Sproeer C."/>
            <person name="Pester M."/>
        </authorList>
    </citation>
    <scope>NUCLEOTIDE SEQUENCE</scope>
    <source>
        <strain evidence="12">DSM 110680</strain>
    </source>
</reference>
<evidence type="ECO:0000256" key="9">
    <source>
        <dbReference type="ARBA" id="ARBA00023141"/>
    </source>
</evidence>
<feature type="binding site" evidence="11">
    <location>
        <position position="71"/>
    </location>
    <ligand>
        <name>substrate</name>
    </ligand>
</feature>
<dbReference type="GO" id="GO:0004765">
    <property type="term" value="F:shikimate kinase activity"/>
    <property type="evidence" value="ECO:0007669"/>
    <property type="project" value="UniProtKB-UniRule"/>
</dbReference>
<sequence>MPSTDQLGPPPATPPRRIVLTGFMGSGKSTVGPLIASRLGWQFIDVDNVIEAEAGATIADIFGRHGESSFRDREHATIARLASGENLVLALGGGAIEREDTRTLLLSDRGTLLVHLEVELNTTLARCSGTENTRPVLADHANLAARYRRRLPLYRTAHVSIRADAGTPDQVADAVLEAAGLPRNEELYNQLAYYTLSHPDPAFIHQLVVDAYAAQNADEGTKPIAVIFSLIGLYLHLEKGFTGKQVQRAHMQLAKWPNTWVKPPLPKKRGDIRIQNVLAADPGPARDAMIERWCAAVWECWRPSRAQIVELAKKYLGTD</sequence>
<dbReference type="AlphaFoldDB" id="A0AAU7DQI0"/>
<comment type="similarity">
    <text evidence="2 11">Belongs to the shikimate kinase family.</text>
</comment>
<comment type="function">
    <text evidence="11">Catalyzes the specific phosphorylation of the 3-hydroxyl group of shikimic acid using ATP as a cosubstrate.</text>
</comment>
<proteinExistence type="inferred from homology"/>
<comment type="cofactor">
    <cofactor evidence="11">
        <name>Mg(2+)</name>
        <dbReference type="ChEBI" id="CHEBI:18420"/>
    </cofactor>
    <text evidence="11">Binds 1 Mg(2+) ion per subunit.</text>
</comment>
<feature type="binding site" evidence="11">
    <location>
        <position position="47"/>
    </location>
    <ligand>
        <name>substrate</name>
    </ligand>
</feature>
<evidence type="ECO:0000256" key="8">
    <source>
        <dbReference type="ARBA" id="ARBA00022840"/>
    </source>
</evidence>
<keyword evidence="11" id="KW-0479">Metal-binding</keyword>
<comment type="subunit">
    <text evidence="11">Monomer.</text>
</comment>
<comment type="subcellular location">
    <subcellularLocation>
        <location evidence="11">Cytoplasm</location>
    </subcellularLocation>
</comment>
<dbReference type="InterPro" id="IPR027417">
    <property type="entry name" value="P-loop_NTPase"/>
</dbReference>
<keyword evidence="6 11" id="KW-0547">Nucleotide-binding</keyword>
<dbReference type="InterPro" id="IPR023000">
    <property type="entry name" value="Shikimate_kinase_CS"/>
</dbReference>
<dbReference type="Pfam" id="PF19371">
    <property type="entry name" value="DUF5946"/>
    <property type="match status" value="1"/>
</dbReference>
<dbReference type="GO" id="GO:0009073">
    <property type="term" value="P:aromatic amino acid family biosynthetic process"/>
    <property type="evidence" value="ECO:0007669"/>
    <property type="project" value="UniProtKB-KW"/>
</dbReference>
<dbReference type="SUPFAM" id="SSF52540">
    <property type="entry name" value="P-loop containing nucleoside triphosphate hydrolases"/>
    <property type="match status" value="1"/>
</dbReference>
<evidence type="ECO:0000313" key="12">
    <source>
        <dbReference type="EMBL" id="XBH19566.1"/>
    </source>
</evidence>
<evidence type="ECO:0000256" key="10">
    <source>
        <dbReference type="ARBA" id="ARBA00048567"/>
    </source>
</evidence>
<feature type="binding site" evidence="11">
    <location>
        <position position="134"/>
    </location>
    <ligand>
        <name>ATP</name>
        <dbReference type="ChEBI" id="CHEBI:30616"/>
    </ligand>
</feature>
<dbReference type="RefSeq" id="WP_348264785.1">
    <property type="nucleotide sequence ID" value="NZ_CP121196.1"/>
</dbReference>
<dbReference type="EC" id="2.7.1.71" evidence="3 11"/>
<dbReference type="GO" id="GO:0008652">
    <property type="term" value="P:amino acid biosynthetic process"/>
    <property type="evidence" value="ECO:0007669"/>
    <property type="project" value="UniProtKB-KW"/>
</dbReference>
<feature type="binding site" evidence="11">
    <location>
        <position position="29"/>
    </location>
    <ligand>
        <name>Mg(2+)</name>
        <dbReference type="ChEBI" id="CHEBI:18420"/>
    </ligand>
</feature>